<dbReference type="InterPro" id="IPR000399">
    <property type="entry name" value="TPP-bd_CS"/>
</dbReference>
<dbReference type="InterPro" id="IPR047214">
    <property type="entry name" value="TPP_PDC_IPDC"/>
</dbReference>
<dbReference type="InterPro" id="IPR012000">
    <property type="entry name" value="Thiamin_PyroP_enz_cen_dom"/>
</dbReference>
<feature type="domain" description="Thiamine pyrophosphate enzyme N-terminal TPP-binding" evidence="13">
    <location>
        <begin position="13"/>
        <end position="122"/>
    </location>
</feature>
<dbReference type="GO" id="GO:0005829">
    <property type="term" value="C:cytosol"/>
    <property type="evidence" value="ECO:0007669"/>
    <property type="project" value="TreeGrafter"/>
</dbReference>
<feature type="domain" description="Thiamine pyrophosphate enzyme TPP-binding" evidence="12">
    <location>
        <begin position="407"/>
        <end position="535"/>
    </location>
</feature>
<evidence type="ECO:0000256" key="1">
    <source>
        <dbReference type="ARBA" id="ARBA00001920"/>
    </source>
</evidence>
<evidence type="ECO:0000256" key="10">
    <source>
        <dbReference type="RuleBase" id="RU362132"/>
    </source>
</evidence>
<dbReference type="Gene3D" id="3.40.50.1220">
    <property type="entry name" value="TPP-binding domain"/>
    <property type="match status" value="1"/>
</dbReference>
<dbReference type="InterPro" id="IPR029061">
    <property type="entry name" value="THDP-binding"/>
</dbReference>
<dbReference type="Pfam" id="PF02776">
    <property type="entry name" value="TPP_enzyme_N"/>
    <property type="match status" value="1"/>
</dbReference>
<comment type="similarity">
    <text evidence="3 10">Belongs to the TPP enzyme family.</text>
</comment>
<dbReference type="EC" id="4.1.1.74" evidence="14"/>
<name>F8LF37_9BACT</name>
<dbReference type="InterPro" id="IPR012110">
    <property type="entry name" value="PDC/IPDC-like"/>
</dbReference>
<comment type="cofactor">
    <cofactor evidence="2">
        <name>thiamine diphosphate</name>
        <dbReference type="ChEBI" id="CHEBI:58937"/>
    </cofactor>
</comment>
<dbReference type="PIRSF" id="PIRSF036565">
    <property type="entry name" value="Pyruvt_ip_decrb"/>
    <property type="match status" value="1"/>
</dbReference>
<keyword evidence="4 9" id="KW-0479">Metal-binding</keyword>
<dbReference type="InterPro" id="IPR047213">
    <property type="entry name" value="TPP_PYR_PDC_IPDC-like"/>
</dbReference>
<reference evidence="14" key="1">
    <citation type="submission" date="2011-05" db="EMBL/GenBank/DDBJ databases">
        <title>Unity in variety -- the pan-genome of the Chlamydiae.</title>
        <authorList>
            <person name="Collingro A."/>
            <person name="Tischler P."/>
            <person name="Weinmaier T."/>
            <person name="Penz T."/>
            <person name="Heinz E."/>
            <person name="Brunham R.C."/>
            <person name="Read T.D."/>
            <person name="Bavoil P.M."/>
            <person name="Sachse K."/>
            <person name="Kahane S."/>
            <person name="Friedman M.G."/>
            <person name="Rattei T."/>
            <person name="Myers G.S.A."/>
            <person name="Horn M."/>
        </authorList>
    </citation>
    <scope>NUCLEOTIDE SEQUENCE</scope>
    <source>
        <strain evidence="14">2032/99</strain>
    </source>
</reference>
<accession>F8LF37</accession>
<sequence length="558" mass="62321">MSVTTEAKPSTATIGQYLLDRLHALGVEHIFGVPGDYILQFDKLIENHQINFINATRENTAGYMADAYARLRGLGVACITYGVGINITNAVAQGYVENSPFVVISGTASTEEFASCRYLHHMFGSHKGQLRDTTQMDIFQKMTVAQELLDNPLTAQTQIDRALDLCLTYKKPVYFEIPRNQVEQTIALAPAASVTRLDEDHEALAEVLEEVSEFLKRSERPVIWVGHEIQRHQLSGPILQFAEKYRIPIVSSILGKTTISEYHPLYMGIYQGVMSIEEVKEYVESADAIFVLGVALNEIETGMQTVNLNAKQKVLASSERIKVNHHHYPRVSMHALVNGLASLDLNLRFRSDYPAYIDRRLPPFKAVNDKKTSVQRLFECLQGFLRAEHLIVCDFGDSLFGCSDLILEQDNFLSNPYFATLGFGVPAAIGAAQAVPQKRVVGVVGDGAFQMTCTELSTAVRYGLDPIIILLNNHGYATERPILEGTYNDILNWSYSKIPQILGGGKGHYARTEEEMEHAFQQAFQERGTFHLIEVELEQDDLSPALHRFSQAIKKSSS</sequence>
<evidence type="ECO:0000256" key="2">
    <source>
        <dbReference type="ARBA" id="ARBA00001964"/>
    </source>
</evidence>
<evidence type="ECO:0000256" key="7">
    <source>
        <dbReference type="ARBA" id="ARBA00023052"/>
    </source>
</evidence>
<dbReference type="SUPFAM" id="SSF52467">
    <property type="entry name" value="DHS-like NAD/FAD-binding domain"/>
    <property type="match status" value="1"/>
</dbReference>
<evidence type="ECO:0000256" key="3">
    <source>
        <dbReference type="ARBA" id="ARBA00007812"/>
    </source>
</evidence>
<dbReference type="PANTHER" id="PTHR43452:SF30">
    <property type="entry name" value="PYRUVATE DECARBOXYLASE ISOZYME 1-RELATED"/>
    <property type="match status" value="1"/>
</dbReference>
<feature type="binding site" evidence="9">
    <location>
        <position position="475"/>
    </location>
    <ligand>
        <name>Mg(2+)</name>
        <dbReference type="ChEBI" id="CHEBI:18420"/>
    </ligand>
</feature>
<gene>
    <name evidence="14" type="primary">ipdC</name>
    <name evidence="14" type="ORF">WCH_AW06360</name>
</gene>
<dbReference type="PROSITE" id="PS00187">
    <property type="entry name" value="TPP_ENZYMES"/>
    <property type="match status" value="1"/>
</dbReference>
<dbReference type="PANTHER" id="PTHR43452">
    <property type="entry name" value="PYRUVATE DECARBOXYLASE"/>
    <property type="match status" value="1"/>
</dbReference>
<dbReference type="Pfam" id="PF00205">
    <property type="entry name" value="TPP_enzyme_M"/>
    <property type="match status" value="1"/>
</dbReference>
<dbReference type="GO" id="GO:0030976">
    <property type="term" value="F:thiamine pyrophosphate binding"/>
    <property type="evidence" value="ECO:0007669"/>
    <property type="project" value="InterPro"/>
</dbReference>
<dbReference type="CDD" id="cd02005">
    <property type="entry name" value="TPP_PDC_IPDC"/>
    <property type="match status" value="1"/>
</dbReference>
<keyword evidence="8 14" id="KW-0456">Lyase</keyword>
<protein>
    <submittedName>
        <fullName evidence="14">Indole-3-pyruvate decarboxylase</fullName>
        <ecNumber evidence="14">4.1.1.74</ecNumber>
    </submittedName>
</protein>
<dbReference type="GO" id="GO:0000287">
    <property type="term" value="F:magnesium ion binding"/>
    <property type="evidence" value="ECO:0007669"/>
    <property type="project" value="InterPro"/>
</dbReference>
<dbReference type="Pfam" id="PF02775">
    <property type="entry name" value="TPP_enzyme_C"/>
    <property type="match status" value="1"/>
</dbReference>
<dbReference type="GO" id="GO:0000949">
    <property type="term" value="P:aromatic amino acid family catabolic process to alcohol via Ehrlich pathway"/>
    <property type="evidence" value="ECO:0007669"/>
    <property type="project" value="TreeGrafter"/>
</dbReference>
<dbReference type="GO" id="GO:0047434">
    <property type="term" value="F:indolepyruvate decarboxylase activity"/>
    <property type="evidence" value="ECO:0007669"/>
    <property type="project" value="UniProtKB-EC"/>
</dbReference>
<evidence type="ECO:0000256" key="6">
    <source>
        <dbReference type="ARBA" id="ARBA00022842"/>
    </source>
</evidence>
<dbReference type="GO" id="GO:0004737">
    <property type="term" value="F:pyruvate decarboxylase activity"/>
    <property type="evidence" value="ECO:0007669"/>
    <property type="project" value="TreeGrafter"/>
</dbReference>
<feature type="binding site" evidence="9">
    <location>
        <position position="473"/>
    </location>
    <ligand>
        <name>Mg(2+)</name>
        <dbReference type="ChEBI" id="CHEBI:18420"/>
    </ligand>
</feature>
<evidence type="ECO:0000256" key="8">
    <source>
        <dbReference type="ARBA" id="ARBA00023239"/>
    </source>
</evidence>
<dbReference type="InterPro" id="IPR012001">
    <property type="entry name" value="Thiamin_PyroP_enz_TPP-bd_dom"/>
</dbReference>
<dbReference type="InterPro" id="IPR011766">
    <property type="entry name" value="TPP_enzyme_TPP-bd"/>
</dbReference>
<comment type="cofactor">
    <cofactor evidence="1">
        <name>a metal cation</name>
        <dbReference type="ChEBI" id="CHEBI:25213"/>
    </cofactor>
</comment>
<evidence type="ECO:0000256" key="9">
    <source>
        <dbReference type="PIRSR" id="PIRSR036565-2"/>
    </source>
</evidence>
<dbReference type="EMBL" id="FR872661">
    <property type="protein sequence ID" value="CCB92105.1"/>
    <property type="molecule type" value="Genomic_DNA"/>
</dbReference>
<evidence type="ECO:0000259" key="12">
    <source>
        <dbReference type="Pfam" id="PF02775"/>
    </source>
</evidence>
<proteinExistence type="inferred from homology"/>
<keyword evidence="7 10" id="KW-0786">Thiamine pyrophosphate</keyword>
<dbReference type="InterPro" id="IPR029035">
    <property type="entry name" value="DHS-like_NAD/FAD-binding_dom"/>
</dbReference>
<evidence type="ECO:0000256" key="5">
    <source>
        <dbReference type="ARBA" id="ARBA00022793"/>
    </source>
</evidence>
<comment type="cofactor">
    <cofactor evidence="9">
        <name>Mg(2+)</name>
        <dbReference type="ChEBI" id="CHEBI:18420"/>
    </cofactor>
    <text evidence="9">Binds 1 Mg(2+) per subunit.</text>
</comment>
<dbReference type="CDD" id="cd07038">
    <property type="entry name" value="TPP_PYR_PDC_IPDC_like"/>
    <property type="match status" value="1"/>
</dbReference>
<evidence type="ECO:0000259" key="13">
    <source>
        <dbReference type="Pfam" id="PF02776"/>
    </source>
</evidence>
<dbReference type="SUPFAM" id="SSF52518">
    <property type="entry name" value="Thiamin diphosphate-binding fold (THDP-binding)"/>
    <property type="match status" value="2"/>
</dbReference>
<evidence type="ECO:0000259" key="11">
    <source>
        <dbReference type="Pfam" id="PF00205"/>
    </source>
</evidence>
<dbReference type="Gene3D" id="3.40.50.970">
    <property type="match status" value="2"/>
</dbReference>
<feature type="binding site" evidence="9">
    <location>
        <position position="446"/>
    </location>
    <ligand>
        <name>Mg(2+)</name>
        <dbReference type="ChEBI" id="CHEBI:18420"/>
    </ligand>
</feature>
<keyword evidence="5" id="KW-0210">Decarboxylase</keyword>
<keyword evidence="14" id="KW-0670">Pyruvate</keyword>
<feature type="domain" description="Thiamine pyrophosphate enzyme central" evidence="11">
    <location>
        <begin position="209"/>
        <end position="334"/>
    </location>
</feature>
<evidence type="ECO:0000256" key="4">
    <source>
        <dbReference type="ARBA" id="ARBA00022723"/>
    </source>
</evidence>
<organism evidence="14">
    <name type="scientific">Waddlia chondrophila 2032/99</name>
    <dbReference type="NCBI Taxonomy" id="765953"/>
    <lineage>
        <taxon>Bacteria</taxon>
        <taxon>Pseudomonadati</taxon>
        <taxon>Chlamydiota</taxon>
        <taxon>Chlamydiia</taxon>
        <taxon>Parachlamydiales</taxon>
        <taxon>Waddliaceae</taxon>
        <taxon>Waddlia</taxon>
    </lineage>
</organism>
<dbReference type="AlphaFoldDB" id="F8LF37"/>
<evidence type="ECO:0000313" key="14">
    <source>
        <dbReference type="EMBL" id="CCB92105.1"/>
    </source>
</evidence>
<keyword evidence="6 9" id="KW-0460">Magnesium</keyword>